<reference evidence="7" key="1">
    <citation type="submission" date="2018-12" db="EMBL/GenBank/DDBJ databases">
        <title>Genome sequence of Peanibacillus sp.</title>
        <authorList>
            <person name="Subramani G."/>
            <person name="Srinivasan S."/>
            <person name="Kim M.K."/>
        </authorList>
    </citation>
    <scope>NUCLEOTIDE SEQUENCE [LARGE SCALE GENOMIC DNA]</scope>
    <source>
        <strain evidence="7">18JY67-1</strain>
    </source>
</reference>
<dbReference type="GO" id="GO:0003700">
    <property type="term" value="F:DNA-binding transcription factor activity"/>
    <property type="evidence" value="ECO:0007669"/>
    <property type="project" value="InterPro"/>
</dbReference>
<keyword evidence="4" id="KW-0804">Transcription</keyword>
<feature type="domain" description="HTH araC/xylS-type" evidence="5">
    <location>
        <begin position="197"/>
        <end position="295"/>
    </location>
</feature>
<evidence type="ECO:0000259" key="5">
    <source>
        <dbReference type="PROSITE" id="PS01124"/>
    </source>
</evidence>
<dbReference type="PANTHER" id="PTHR46796:SF7">
    <property type="entry name" value="ARAC FAMILY TRANSCRIPTIONAL REGULATOR"/>
    <property type="match status" value="1"/>
</dbReference>
<dbReference type="InterPro" id="IPR050204">
    <property type="entry name" value="AraC_XylS_family_regulators"/>
</dbReference>
<dbReference type="InterPro" id="IPR014710">
    <property type="entry name" value="RmlC-like_jellyroll"/>
</dbReference>
<evidence type="ECO:0000256" key="2">
    <source>
        <dbReference type="ARBA" id="ARBA00023125"/>
    </source>
</evidence>
<dbReference type="Pfam" id="PF07883">
    <property type="entry name" value="Cupin_2"/>
    <property type="match status" value="1"/>
</dbReference>
<evidence type="ECO:0000313" key="6">
    <source>
        <dbReference type="EMBL" id="AZN42507.1"/>
    </source>
</evidence>
<keyword evidence="1" id="KW-0805">Transcription regulation</keyword>
<gene>
    <name evidence="6" type="ORF">EJC50_24600</name>
</gene>
<dbReference type="InterPro" id="IPR037923">
    <property type="entry name" value="HTH-like"/>
</dbReference>
<dbReference type="PANTHER" id="PTHR46796">
    <property type="entry name" value="HTH-TYPE TRANSCRIPTIONAL ACTIVATOR RHAS-RELATED"/>
    <property type="match status" value="1"/>
</dbReference>
<dbReference type="PROSITE" id="PS00041">
    <property type="entry name" value="HTH_ARAC_FAMILY_1"/>
    <property type="match status" value="1"/>
</dbReference>
<dbReference type="Proteomes" id="UP000272528">
    <property type="component" value="Chromosome"/>
</dbReference>
<keyword evidence="3" id="KW-0010">Activator</keyword>
<dbReference type="InterPro" id="IPR018062">
    <property type="entry name" value="HTH_AraC-typ_CS"/>
</dbReference>
<dbReference type="SUPFAM" id="SSF51215">
    <property type="entry name" value="Regulatory protein AraC"/>
    <property type="match status" value="1"/>
</dbReference>
<dbReference type="CDD" id="cd02208">
    <property type="entry name" value="cupin_RmlC-like"/>
    <property type="match status" value="1"/>
</dbReference>
<dbReference type="OrthoDB" id="337756at2"/>
<dbReference type="Gene3D" id="1.10.10.60">
    <property type="entry name" value="Homeodomain-like"/>
    <property type="match status" value="2"/>
</dbReference>
<dbReference type="EMBL" id="CP034437">
    <property type="protein sequence ID" value="AZN42507.1"/>
    <property type="molecule type" value="Genomic_DNA"/>
</dbReference>
<sequence length="296" mass="34571">MELSVMAKSKIHADRWEYNWNAEGNKAYSSLPELVTLGYDRFHEASPLTDHNHERSYEFVFVEKGKVTWEVDEQLYPSNTGQCFHTRPGEWHRARLNYIEPCSIWWVIIVDPAEQPGWLSFSDDEREQLAANLRELPRIVGVDSRMREQFEALRSLLSDDEPAPLFRLRHHLADIVLQLLYPRAERQVQSELRDAMLALTGRIEAEPERRWANKELADIAGVSESHFYRLFHSLHGQSPANYIDRLRMNRACELLREPRSNVTDVAMDLGYKTSQHFATVFKKYIGVSPSQWKKTT</sequence>
<evidence type="ECO:0000256" key="4">
    <source>
        <dbReference type="ARBA" id="ARBA00023163"/>
    </source>
</evidence>
<dbReference type="AlphaFoldDB" id="A0A3Q8X8D4"/>
<dbReference type="PROSITE" id="PS01124">
    <property type="entry name" value="HTH_ARAC_FAMILY_2"/>
    <property type="match status" value="1"/>
</dbReference>
<dbReference type="InterPro" id="IPR013096">
    <property type="entry name" value="Cupin_2"/>
</dbReference>
<evidence type="ECO:0000256" key="1">
    <source>
        <dbReference type="ARBA" id="ARBA00023015"/>
    </source>
</evidence>
<dbReference type="GO" id="GO:0043565">
    <property type="term" value="F:sequence-specific DNA binding"/>
    <property type="evidence" value="ECO:0007669"/>
    <property type="project" value="InterPro"/>
</dbReference>
<dbReference type="Pfam" id="PF12833">
    <property type="entry name" value="HTH_18"/>
    <property type="match status" value="1"/>
</dbReference>
<accession>A0A3Q8X8D4</accession>
<organism evidence="6 7">
    <name type="scientific">Paenibacillus albus</name>
    <dbReference type="NCBI Taxonomy" id="2495582"/>
    <lineage>
        <taxon>Bacteria</taxon>
        <taxon>Bacillati</taxon>
        <taxon>Bacillota</taxon>
        <taxon>Bacilli</taxon>
        <taxon>Bacillales</taxon>
        <taxon>Paenibacillaceae</taxon>
        <taxon>Paenibacillus</taxon>
    </lineage>
</organism>
<keyword evidence="2" id="KW-0238">DNA-binding</keyword>
<dbReference type="KEGG" id="palb:EJC50_24600"/>
<dbReference type="InterPro" id="IPR020449">
    <property type="entry name" value="Tscrpt_reg_AraC-type_HTH"/>
</dbReference>
<evidence type="ECO:0000313" key="7">
    <source>
        <dbReference type="Proteomes" id="UP000272528"/>
    </source>
</evidence>
<evidence type="ECO:0000256" key="3">
    <source>
        <dbReference type="ARBA" id="ARBA00023159"/>
    </source>
</evidence>
<protein>
    <submittedName>
        <fullName evidence="6">AraC family transcriptional regulator</fullName>
    </submittedName>
</protein>
<proteinExistence type="predicted"/>
<dbReference type="InterPro" id="IPR018060">
    <property type="entry name" value="HTH_AraC"/>
</dbReference>
<dbReference type="SMART" id="SM00342">
    <property type="entry name" value="HTH_ARAC"/>
    <property type="match status" value="1"/>
</dbReference>
<dbReference type="Gene3D" id="2.60.120.10">
    <property type="entry name" value="Jelly Rolls"/>
    <property type="match status" value="1"/>
</dbReference>
<dbReference type="SUPFAM" id="SSF46689">
    <property type="entry name" value="Homeodomain-like"/>
    <property type="match status" value="2"/>
</dbReference>
<keyword evidence="7" id="KW-1185">Reference proteome</keyword>
<name>A0A3Q8X8D4_9BACL</name>
<dbReference type="PRINTS" id="PR00032">
    <property type="entry name" value="HTHARAC"/>
</dbReference>
<dbReference type="InterPro" id="IPR009057">
    <property type="entry name" value="Homeodomain-like_sf"/>
</dbReference>